<proteinExistence type="predicted"/>
<dbReference type="CDD" id="cd07909">
    <property type="entry name" value="YciF"/>
    <property type="match status" value="1"/>
</dbReference>
<reference evidence="2" key="1">
    <citation type="submission" date="2016-10" db="EMBL/GenBank/DDBJ databases">
        <authorList>
            <person name="Varghese N."/>
            <person name="Submissions S."/>
        </authorList>
    </citation>
    <scope>NUCLEOTIDE SEQUENCE [LARGE SCALE GENOMIC DNA]</scope>
    <source>
        <strain evidence="2">CGMCC 1.10218</strain>
    </source>
</reference>
<name>A0A1H6W2N6_9DEIO</name>
<dbReference type="PANTHER" id="PTHR30565">
    <property type="entry name" value="PROTEIN YCIF"/>
    <property type="match status" value="1"/>
</dbReference>
<gene>
    <name evidence="1" type="ORF">SAMN04488058_1042</name>
</gene>
<dbReference type="Proteomes" id="UP000199223">
    <property type="component" value="Unassembled WGS sequence"/>
</dbReference>
<dbReference type="AlphaFoldDB" id="A0A1H6W2N6"/>
<sequence>MQVQLLRMTMRYHTLNDLYVSLLRDLYSAEQQLLIALPVMAQSAVTPKLKEGFELHLTQTQEHVKRLEKIFSGLGESPLGKVSGAMLGLVREGNDIITGNEPGVVRDAALIMAAQRVEHLEIASYGTAATYAGLLGEEKAVKLLETTLKEEEETDQQLTVVASAINPKAV</sequence>
<protein>
    <submittedName>
        <fullName evidence="1">Ferritin-like metal-binding protein YciE</fullName>
    </submittedName>
</protein>
<dbReference type="SUPFAM" id="SSF47240">
    <property type="entry name" value="Ferritin-like"/>
    <property type="match status" value="1"/>
</dbReference>
<keyword evidence="2" id="KW-1185">Reference proteome</keyword>
<dbReference type="Pfam" id="PF05974">
    <property type="entry name" value="DUF892"/>
    <property type="match status" value="1"/>
</dbReference>
<evidence type="ECO:0000313" key="1">
    <source>
        <dbReference type="EMBL" id="SEJ10106.1"/>
    </source>
</evidence>
<dbReference type="STRING" id="856736.SAMN04488058_1042"/>
<dbReference type="InterPro" id="IPR009078">
    <property type="entry name" value="Ferritin-like_SF"/>
</dbReference>
<dbReference type="PANTHER" id="PTHR30565:SF9">
    <property type="entry name" value="PROTEIN YCIF"/>
    <property type="match status" value="1"/>
</dbReference>
<evidence type="ECO:0000313" key="2">
    <source>
        <dbReference type="Proteomes" id="UP000199223"/>
    </source>
</evidence>
<dbReference type="InterPro" id="IPR047114">
    <property type="entry name" value="YciF"/>
</dbReference>
<accession>A0A1H6W2N6</accession>
<dbReference type="InterPro" id="IPR012347">
    <property type="entry name" value="Ferritin-like"/>
</dbReference>
<organism evidence="1 2">
    <name type="scientific">Deinococcus reticulitermitis</name>
    <dbReference type="NCBI Taxonomy" id="856736"/>
    <lineage>
        <taxon>Bacteria</taxon>
        <taxon>Thermotogati</taxon>
        <taxon>Deinococcota</taxon>
        <taxon>Deinococci</taxon>
        <taxon>Deinococcales</taxon>
        <taxon>Deinococcaceae</taxon>
        <taxon>Deinococcus</taxon>
    </lineage>
</organism>
<dbReference type="EMBL" id="FNZA01000004">
    <property type="protein sequence ID" value="SEJ10106.1"/>
    <property type="molecule type" value="Genomic_DNA"/>
</dbReference>
<dbReference type="InterPro" id="IPR010287">
    <property type="entry name" value="DUF892_YciF-like"/>
</dbReference>
<dbReference type="Gene3D" id="1.20.1260.10">
    <property type="match status" value="1"/>
</dbReference>